<protein>
    <submittedName>
        <fullName evidence="2">Uncharacterized protein</fullName>
    </submittedName>
</protein>
<organism evidence="2 3">
    <name type="scientific">Erwinia tracheiphila</name>
    <dbReference type="NCBI Taxonomy" id="65700"/>
    <lineage>
        <taxon>Bacteria</taxon>
        <taxon>Pseudomonadati</taxon>
        <taxon>Pseudomonadota</taxon>
        <taxon>Gammaproteobacteria</taxon>
        <taxon>Enterobacterales</taxon>
        <taxon>Erwiniaceae</taxon>
        <taxon>Erwinia</taxon>
    </lineage>
</organism>
<keyword evidence="1" id="KW-0812">Transmembrane</keyword>
<comment type="caution">
    <text evidence="2">The sequence shown here is derived from an EMBL/GenBank/DDBJ whole genome shotgun (WGS) entry which is preliminary data.</text>
</comment>
<evidence type="ECO:0000313" key="3">
    <source>
        <dbReference type="Proteomes" id="UP000033924"/>
    </source>
</evidence>
<dbReference type="PATRIC" id="fig|65700.7.peg.25"/>
<keyword evidence="1" id="KW-1133">Transmembrane helix</keyword>
<reference evidence="2 3" key="1">
    <citation type="submission" date="2015-01" db="EMBL/GenBank/DDBJ databases">
        <title>Erwinia tracheiphila.</title>
        <authorList>
            <person name="Shapiro L.R."/>
        </authorList>
    </citation>
    <scope>NUCLEOTIDE SEQUENCE [LARGE SCALE GENOMIC DNA]</scope>
    <source>
        <strain evidence="2 3">BuffGH</strain>
    </source>
</reference>
<accession>A0A0M2KFL3</accession>
<keyword evidence="1" id="KW-0472">Membrane</keyword>
<dbReference type="AlphaFoldDB" id="A0A0M2KFL3"/>
<keyword evidence="3" id="KW-1185">Reference proteome</keyword>
<dbReference type="Proteomes" id="UP000033924">
    <property type="component" value="Unassembled WGS sequence"/>
</dbReference>
<evidence type="ECO:0000313" key="2">
    <source>
        <dbReference type="EMBL" id="KKF38180.1"/>
    </source>
</evidence>
<sequence>MNDTGSNRLITGGGDNMEKRLAVLEAEVSHIKTDITEIKADQKNLISGMADIKADVKVLIQKIVDIDDKVATKASEDFVEKKAGHIKIWMLSLLLVSIAMPIISFLLNLYLETKSS</sequence>
<feature type="transmembrane region" description="Helical" evidence="1">
    <location>
        <begin position="88"/>
        <end position="111"/>
    </location>
</feature>
<proteinExistence type="predicted"/>
<name>A0A0M2KFL3_9GAMM</name>
<evidence type="ECO:0000256" key="1">
    <source>
        <dbReference type="SAM" id="Phobius"/>
    </source>
</evidence>
<dbReference type="EMBL" id="JXNU01000001">
    <property type="protein sequence ID" value="KKF38180.1"/>
    <property type="molecule type" value="Genomic_DNA"/>
</dbReference>
<gene>
    <name evidence="2" type="ORF">SY86_00110</name>
</gene>